<feature type="domain" description="Indole-3-glycerol phosphate synthase" evidence="9">
    <location>
        <begin position="250"/>
        <end position="513"/>
    </location>
</feature>
<dbReference type="SUPFAM" id="SSF51366">
    <property type="entry name" value="Ribulose-phoshate binding barrel"/>
    <property type="match status" value="1"/>
</dbReference>
<keyword evidence="5" id="KW-0210">Decarboxylase</keyword>
<dbReference type="EnsemblPlants" id="Bo7g089120.1">
    <property type="protein sequence ID" value="Bo7g089120.1"/>
    <property type="gene ID" value="Bo7g089120"/>
</dbReference>
<dbReference type="Proteomes" id="UP000032141">
    <property type="component" value="Chromosome C7"/>
</dbReference>
<proteinExistence type="inferred from homology"/>
<comment type="pathway">
    <text evidence="2">Amino-acid biosynthesis; L-tryptophan biosynthesis; L-tryptophan from chorismate: step 4/5.</text>
</comment>
<dbReference type="OMA" id="GMFHNEV"/>
<evidence type="ECO:0000259" key="9">
    <source>
        <dbReference type="Pfam" id="PF00218"/>
    </source>
</evidence>
<reference evidence="10" key="2">
    <citation type="submission" date="2015-03" db="UniProtKB">
        <authorList>
            <consortium name="EnsemblPlants"/>
        </authorList>
    </citation>
    <scope>IDENTIFICATION</scope>
</reference>
<dbReference type="InterPro" id="IPR013785">
    <property type="entry name" value="Aldolase_TIM"/>
</dbReference>
<name>A0A0D3DBQ8_BRAOL</name>
<evidence type="ECO:0000256" key="2">
    <source>
        <dbReference type="ARBA" id="ARBA00004696"/>
    </source>
</evidence>
<evidence type="ECO:0000313" key="10">
    <source>
        <dbReference type="EnsemblPlants" id="Bo7g089120.1"/>
    </source>
</evidence>
<dbReference type="PROSITE" id="PS00614">
    <property type="entry name" value="IGPS"/>
    <property type="match status" value="1"/>
</dbReference>
<evidence type="ECO:0000256" key="7">
    <source>
        <dbReference type="ARBA" id="ARBA00023141"/>
    </source>
</evidence>
<keyword evidence="7" id="KW-0057">Aromatic amino acid biosynthesis</keyword>
<dbReference type="InterPro" id="IPR001468">
    <property type="entry name" value="Indole-3-GlycerolPSynthase_CS"/>
</dbReference>
<dbReference type="HOGENOM" id="CLU_034247_1_0_1"/>
<dbReference type="eggNOG" id="KOG4201">
    <property type="taxonomic scope" value="Eukaryota"/>
</dbReference>
<evidence type="ECO:0000256" key="4">
    <source>
        <dbReference type="ARBA" id="ARBA00022605"/>
    </source>
</evidence>
<accession>A0A0D3DBQ8</accession>
<reference evidence="10 11" key="1">
    <citation type="journal article" date="2014" name="Genome Biol.">
        <title>Transcriptome and methylome profiling reveals relics of genome dominance in the mesopolyploid Brassica oleracea.</title>
        <authorList>
            <person name="Parkin I.A."/>
            <person name="Koh C."/>
            <person name="Tang H."/>
            <person name="Robinson S.J."/>
            <person name="Kagale S."/>
            <person name="Clarke W.E."/>
            <person name="Town C.D."/>
            <person name="Nixon J."/>
            <person name="Krishnakumar V."/>
            <person name="Bidwell S.L."/>
            <person name="Denoeud F."/>
            <person name="Belcram H."/>
            <person name="Links M.G."/>
            <person name="Just J."/>
            <person name="Clarke C."/>
            <person name="Bender T."/>
            <person name="Huebert T."/>
            <person name="Mason A.S."/>
            <person name="Pires J.C."/>
            <person name="Barker G."/>
            <person name="Moore J."/>
            <person name="Walley P.G."/>
            <person name="Manoli S."/>
            <person name="Batley J."/>
            <person name="Edwards D."/>
            <person name="Nelson M.N."/>
            <person name="Wang X."/>
            <person name="Paterson A.H."/>
            <person name="King G."/>
            <person name="Bancroft I."/>
            <person name="Chalhoub B."/>
            <person name="Sharpe A.G."/>
        </authorList>
    </citation>
    <scope>NUCLEOTIDE SEQUENCE</scope>
    <source>
        <strain evidence="10 11">cv. TO1000</strain>
    </source>
</reference>
<dbReference type="NCBIfam" id="NF001377">
    <property type="entry name" value="PRK00278.2-4"/>
    <property type="match status" value="1"/>
</dbReference>
<dbReference type="InterPro" id="IPR013798">
    <property type="entry name" value="Indole-3-glycerol_P_synth_dom"/>
</dbReference>
<dbReference type="InterPro" id="IPR045186">
    <property type="entry name" value="Indole-3-glycerol_P_synth"/>
</dbReference>
<dbReference type="AlphaFoldDB" id="A0A0D3DBQ8"/>
<dbReference type="PANTHER" id="PTHR22854:SF2">
    <property type="entry name" value="INDOLE-3-GLYCEROL-PHOSPHATE SYNTHASE"/>
    <property type="match status" value="1"/>
</dbReference>
<dbReference type="NCBIfam" id="NF001372">
    <property type="entry name" value="PRK00278.1-4"/>
    <property type="match status" value="1"/>
</dbReference>
<evidence type="ECO:0000256" key="8">
    <source>
        <dbReference type="ARBA" id="ARBA00023239"/>
    </source>
</evidence>
<dbReference type="HAMAP" id="MF_00134_B">
    <property type="entry name" value="IGPS_B"/>
    <property type="match status" value="1"/>
</dbReference>
<dbReference type="InterPro" id="IPR011060">
    <property type="entry name" value="RibuloseP-bd_barrel"/>
</dbReference>
<dbReference type="GO" id="GO:0000162">
    <property type="term" value="P:L-tryptophan biosynthetic process"/>
    <property type="evidence" value="ECO:0007669"/>
    <property type="project" value="UniProtKB-UniPathway"/>
</dbReference>
<evidence type="ECO:0000313" key="11">
    <source>
        <dbReference type="Proteomes" id="UP000032141"/>
    </source>
</evidence>
<keyword evidence="11" id="KW-1185">Reference proteome</keyword>
<dbReference type="UniPathway" id="UPA00035">
    <property type="reaction ID" value="UER00043"/>
</dbReference>
<dbReference type="GO" id="GO:0004640">
    <property type="term" value="F:phosphoribosylanthranilate isomerase activity"/>
    <property type="evidence" value="ECO:0007669"/>
    <property type="project" value="TreeGrafter"/>
</dbReference>
<dbReference type="GO" id="GO:0004425">
    <property type="term" value="F:indole-3-glycerol-phosphate synthase activity"/>
    <property type="evidence" value="ECO:0007669"/>
    <property type="project" value="UniProtKB-EC"/>
</dbReference>
<sequence length="521" mass="57430">MHGRVQYSSNGSFATSTSTGPIRLFVIAGNCSGLHPRDIPIDNKWTDREYWTLLLPCLFGHQYRMCLPCVCLRSLLPSDSKGSLFPTTLVPNSFGRAQVGPTYVFCKVIIRRTKVSPPLSTFKASILPAKASEETSEKMEGLVSFQPFPSSVIQRRFSTVYLHRLTRSSSSSSCAPLRAQQSGITGGSESVSSALEGKVSEQEVVIYQDEVVASQGIRIRRRPPTGPPLHYVGPFEFRLQNEGNTPRNILEEIVWNKDKEVTLMKEKRPLYTLKKALETVPPPRDFIGALRSAHQRTGLPGLIAEVKKASPSRGILREDFDPVAIAQAYEKGGAACLSVLTDEKYFKGSFENLQAIREAGVKCPLLCKEFIIEAWQIYYGRSKGADAVLLIASVLPDLDIKYMIKICKILGMATLVEVHDEREMDRVLAIEGVELIGINNRNLEAFEVDIGITKRLLEGERGELIRQKDILVVGESGLFTPEDIAFVQEAGVKAVLVGESLVKQSDPGQGISALFGRDVSG</sequence>
<organism evidence="10 11">
    <name type="scientific">Brassica oleracea var. oleracea</name>
    <dbReference type="NCBI Taxonomy" id="109376"/>
    <lineage>
        <taxon>Eukaryota</taxon>
        <taxon>Viridiplantae</taxon>
        <taxon>Streptophyta</taxon>
        <taxon>Embryophyta</taxon>
        <taxon>Tracheophyta</taxon>
        <taxon>Spermatophyta</taxon>
        <taxon>Magnoliopsida</taxon>
        <taxon>eudicotyledons</taxon>
        <taxon>Gunneridae</taxon>
        <taxon>Pentapetalae</taxon>
        <taxon>rosids</taxon>
        <taxon>malvids</taxon>
        <taxon>Brassicales</taxon>
        <taxon>Brassicaceae</taxon>
        <taxon>Brassiceae</taxon>
        <taxon>Brassica</taxon>
    </lineage>
</organism>
<comment type="catalytic activity">
    <reaction evidence="1">
        <text>1-(2-carboxyphenylamino)-1-deoxy-D-ribulose 5-phosphate + H(+) = (1S,2R)-1-C-(indol-3-yl)glycerol 3-phosphate + CO2 + H2O</text>
        <dbReference type="Rhea" id="RHEA:23476"/>
        <dbReference type="ChEBI" id="CHEBI:15377"/>
        <dbReference type="ChEBI" id="CHEBI:15378"/>
        <dbReference type="ChEBI" id="CHEBI:16526"/>
        <dbReference type="ChEBI" id="CHEBI:58613"/>
        <dbReference type="ChEBI" id="CHEBI:58866"/>
        <dbReference type="EC" id="4.1.1.48"/>
    </reaction>
</comment>
<dbReference type="PANTHER" id="PTHR22854">
    <property type="entry name" value="TRYPTOPHAN BIOSYNTHESIS PROTEIN"/>
    <property type="match status" value="1"/>
</dbReference>
<evidence type="ECO:0000256" key="3">
    <source>
        <dbReference type="ARBA" id="ARBA00012362"/>
    </source>
</evidence>
<protein>
    <recommendedName>
        <fullName evidence="3">indole-3-glycerol-phosphate synthase</fullName>
        <ecNumber evidence="3">4.1.1.48</ecNumber>
    </recommendedName>
</protein>
<dbReference type="CDD" id="cd00331">
    <property type="entry name" value="IGPS"/>
    <property type="match status" value="1"/>
</dbReference>
<dbReference type="STRING" id="109376.A0A0D3DBQ8"/>
<evidence type="ECO:0000256" key="6">
    <source>
        <dbReference type="ARBA" id="ARBA00022822"/>
    </source>
</evidence>
<evidence type="ECO:0000256" key="5">
    <source>
        <dbReference type="ARBA" id="ARBA00022793"/>
    </source>
</evidence>
<keyword evidence="8" id="KW-0456">Lyase</keyword>
<keyword evidence="4" id="KW-0028">Amino-acid biosynthesis</keyword>
<dbReference type="Pfam" id="PF00218">
    <property type="entry name" value="IGPS"/>
    <property type="match status" value="1"/>
</dbReference>
<keyword evidence="6" id="KW-0822">Tryptophan biosynthesis</keyword>
<evidence type="ECO:0000256" key="1">
    <source>
        <dbReference type="ARBA" id="ARBA00001633"/>
    </source>
</evidence>
<dbReference type="EC" id="4.1.1.48" evidence="3"/>
<dbReference type="Gramene" id="Bo7g089120.1">
    <property type="protein sequence ID" value="Bo7g089120.1"/>
    <property type="gene ID" value="Bo7g089120"/>
</dbReference>
<dbReference type="FunFam" id="3.20.20.70:FF:000146">
    <property type="entry name" value="Indole-3-glycerol phosphate synthase chloroplastic"/>
    <property type="match status" value="1"/>
</dbReference>
<dbReference type="Gene3D" id="3.20.20.70">
    <property type="entry name" value="Aldolase class I"/>
    <property type="match status" value="1"/>
</dbReference>